<keyword evidence="2 5" id="KW-0645">Protease</keyword>
<dbReference type="FunFam" id="3.90.226.10:FF:000029">
    <property type="entry name" value="Peptidase, S41 family"/>
    <property type="match status" value="1"/>
</dbReference>
<protein>
    <submittedName>
        <fullName evidence="8">Carboxyl-terminal processing protease</fullName>
    </submittedName>
</protein>
<dbReference type="CDD" id="cd06782">
    <property type="entry name" value="cpPDZ_CPP-like"/>
    <property type="match status" value="1"/>
</dbReference>
<gene>
    <name evidence="8" type="ORF">SAMN05660865_00591</name>
</gene>
<dbReference type="InterPro" id="IPR055210">
    <property type="entry name" value="CtpA/B_N"/>
</dbReference>
<keyword evidence="4 5" id="KW-0720">Serine protease</keyword>
<dbReference type="SMART" id="SM00228">
    <property type="entry name" value="PDZ"/>
    <property type="match status" value="1"/>
</dbReference>
<evidence type="ECO:0000256" key="4">
    <source>
        <dbReference type="ARBA" id="ARBA00022825"/>
    </source>
</evidence>
<dbReference type="InterPro" id="IPR001478">
    <property type="entry name" value="PDZ"/>
</dbReference>
<accession>A0A1H5TB57</accession>
<dbReference type="InterPro" id="IPR041489">
    <property type="entry name" value="PDZ_6"/>
</dbReference>
<dbReference type="Proteomes" id="UP000242850">
    <property type="component" value="Unassembled WGS sequence"/>
</dbReference>
<dbReference type="SMART" id="SM00245">
    <property type="entry name" value="TSPc"/>
    <property type="match status" value="1"/>
</dbReference>
<evidence type="ECO:0000313" key="9">
    <source>
        <dbReference type="Proteomes" id="UP000242850"/>
    </source>
</evidence>
<dbReference type="OrthoDB" id="9812068at2"/>
<dbReference type="RefSeq" id="WP_103895593.1">
    <property type="nucleotide sequence ID" value="NZ_FNUK01000005.1"/>
</dbReference>
<evidence type="ECO:0000313" key="8">
    <source>
        <dbReference type="EMBL" id="SEF60112.1"/>
    </source>
</evidence>
<dbReference type="Gene3D" id="3.90.226.10">
    <property type="entry name" value="2-enoyl-CoA Hydratase, Chain A, domain 1"/>
    <property type="match status" value="1"/>
</dbReference>
<name>A0A1H5TB57_9CLOT</name>
<dbReference type="SUPFAM" id="SSF52096">
    <property type="entry name" value="ClpP/crotonase"/>
    <property type="match status" value="1"/>
</dbReference>
<dbReference type="CDD" id="cd07560">
    <property type="entry name" value="Peptidase_S41_CPP"/>
    <property type="match status" value="1"/>
</dbReference>
<dbReference type="Gene3D" id="3.30.750.44">
    <property type="match status" value="1"/>
</dbReference>
<dbReference type="Pfam" id="PF03572">
    <property type="entry name" value="Peptidase_S41"/>
    <property type="match status" value="1"/>
</dbReference>
<dbReference type="GO" id="GO:0007165">
    <property type="term" value="P:signal transduction"/>
    <property type="evidence" value="ECO:0007669"/>
    <property type="project" value="TreeGrafter"/>
</dbReference>
<evidence type="ECO:0000259" key="7">
    <source>
        <dbReference type="PROSITE" id="PS50106"/>
    </source>
</evidence>
<dbReference type="PANTHER" id="PTHR32060:SF30">
    <property type="entry name" value="CARBOXY-TERMINAL PROCESSING PROTEASE CTPA"/>
    <property type="match status" value="1"/>
</dbReference>
<comment type="similarity">
    <text evidence="1 5">Belongs to the peptidase S41A family.</text>
</comment>
<evidence type="ECO:0000256" key="3">
    <source>
        <dbReference type="ARBA" id="ARBA00022801"/>
    </source>
</evidence>
<evidence type="ECO:0000256" key="5">
    <source>
        <dbReference type="RuleBase" id="RU004404"/>
    </source>
</evidence>
<dbReference type="NCBIfam" id="TIGR00225">
    <property type="entry name" value="prc"/>
    <property type="match status" value="1"/>
</dbReference>
<dbReference type="AlphaFoldDB" id="A0A1H5TB57"/>
<keyword evidence="6" id="KW-0812">Transmembrane</keyword>
<dbReference type="SUPFAM" id="SSF50156">
    <property type="entry name" value="PDZ domain-like"/>
    <property type="match status" value="1"/>
</dbReference>
<keyword evidence="9" id="KW-1185">Reference proteome</keyword>
<evidence type="ECO:0000256" key="1">
    <source>
        <dbReference type="ARBA" id="ARBA00009179"/>
    </source>
</evidence>
<dbReference type="PANTHER" id="PTHR32060">
    <property type="entry name" value="TAIL-SPECIFIC PROTEASE"/>
    <property type="match status" value="1"/>
</dbReference>
<dbReference type="InterPro" id="IPR029045">
    <property type="entry name" value="ClpP/crotonase-like_dom_sf"/>
</dbReference>
<dbReference type="GO" id="GO:0004175">
    <property type="term" value="F:endopeptidase activity"/>
    <property type="evidence" value="ECO:0007669"/>
    <property type="project" value="TreeGrafter"/>
</dbReference>
<dbReference type="PROSITE" id="PS50106">
    <property type="entry name" value="PDZ"/>
    <property type="match status" value="1"/>
</dbReference>
<reference evidence="9" key="1">
    <citation type="submission" date="2016-10" db="EMBL/GenBank/DDBJ databases">
        <authorList>
            <person name="Varghese N."/>
            <person name="Submissions S."/>
        </authorList>
    </citation>
    <scope>NUCLEOTIDE SEQUENCE [LARGE SCALE GENOMIC DNA]</scope>
    <source>
        <strain evidence="9">DSM 5463</strain>
    </source>
</reference>
<dbReference type="Pfam" id="PF17820">
    <property type="entry name" value="PDZ_6"/>
    <property type="match status" value="1"/>
</dbReference>
<organism evidence="8 9">
    <name type="scientific">Caloramator fervidus</name>
    <dbReference type="NCBI Taxonomy" id="29344"/>
    <lineage>
        <taxon>Bacteria</taxon>
        <taxon>Bacillati</taxon>
        <taxon>Bacillota</taxon>
        <taxon>Clostridia</taxon>
        <taxon>Eubacteriales</taxon>
        <taxon>Clostridiaceae</taxon>
        <taxon>Caloramator</taxon>
    </lineage>
</organism>
<dbReference type="GO" id="GO:0030288">
    <property type="term" value="C:outer membrane-bounded periplasmic space"/>
    <property type="evidence" value="ECO:0007669"/>
    <property type="project" value="TreeGrafter"/>
</dbReference>
<evidence type="ECO:0000256" key="6">
    <source>
        <dbReference type="SAM" id="Phobius"/>
    </source>
</evidence>
<feature type="transmembrane region" description="Helical" evidence="6">
    <location>
        <begin position="12"/>
        <end position="33"/>
    </location>
</feature>
<sequence>MDKKVKLKHAIVALIVTNLITAVAVSVLPIPFFGGKRIVSKVEYDFLKKYEKMFRVENIVTNSYVDKQNIDEKKMIDGAITGMVDAIGDPYTVYLDKKQFEELLTQTRGTYGGVGIVVGEKDGKLTVVAPIEGSPAEKAGIRSGDIILKVDGKEITARDIDKAVTMMRGKEGTKVVLTIYREGKGVKNYELIRDVIVLKTVKNKVLSDNIGYIRISSFDENTFKEFENAIDELQKKNIKGLVLDLRDNPGGLLEASVNIADMLLPQGTIVYTIDNNGKKEVWKSDSKNIGIPLVVLVNEGSASASEILAGAIRDFKAGTLIGTKTFGKGLVQNVIDLKDGTGVKVTIARYYTPKGECIQGKGIIPDIIYDMPKELKDKEVSIDNDPQIKKALEILKSKI</sequence>
<keyword evidence="6" id="KW-0472">Membrane</keyword>
<feature type="domain" description="PDZ" evidence="7">
    <location>
        <begin position="103"/>
        <end position="182"/>
    </location>
</feature>
<dbReference type="InterPro" id="IPR036034">
    <property type="entry name" value="PDZ_sf"/>
</dbReference>
<dbReference type="GO" id="GO:0006508">
    <property type="term" value="P:proteolysis"/>
    <property type="evidence" value="ECO:0007669"/>
    <property type="project" value="UniProtKB-KW"/>
</dbReference>
<dbReference type="InterPro" id="IPR005151">
    <property type="entry name" value="Tail-specific_protease"/>
</dbReference>
<evidence type="ECO:0000256" key="2">
    <source>
        <dbReference type="ARBA" id="ARBA00022670"/>
    </source>
</evidence>
<keyword evidence="6" id="KW-1133">Transmembrane helix</keyword>
<keyword evidence="3 5" id="KW-0378">Hydrolase</keyword>
<dbReference type="Pfam" id="PF22694">
    <property type="entry name" value="CtpB_N-like"/>
    <property type="match status" value="1"/>
</dbReference>
<dbReference type="Gene3D" id="2.30.42.10">
    <property type="match status" value="1"/>
</dbReference>
<proteinExistence type="inferred from homology"/>
<dbReference type="FunFam" id="2.30.42.10:FF:000063">
    <property type="entry name" value="Peptidase, S41 family"/>
    <property type="match status" value="1"/>
</dbReference>
<dbReference type="InterPro" id="IPR004447">
    <property type="entry name" value="Peptidase_S41A"/>
</dbReference>
<dbReference type="GO" id="GO:0008236">
    <property type="term" value="F:serine-type peptidase activity"/>
    <property type="evidence" value="ECO:0007669"/>
    <property type="project" value="UniProtKB-KW"/>
</dbReference>
<dbReference type="EMBL" id="FNUK01000005">
    <property type="protein sequence ID" value="SEF60112.1"/>
    <property type="molecule type" value="Genomic_DNA"/>
</dbReference>